<organism evidence="1 2">
    <name type="scientific">Yoonia ponticola</name>
    <dbReference type="NCBI Taxonomy" id="1524255"/>
    <lineage>
        <taxon>Bacteria</taxon>
        <taxon>Pseudomonadati</taxon>
        <taxon>Pseudomonadota</taxon>
        <taxon>Alphaproteobacteria</taxon>
        <taxon>Rhodobacterales</taxon>
        <taxon>Paracoccaceae</taxon>
        <taxon>Yoonia</taxon>
    </lineage>
</organism>
<accession>A0A7W9F0I9</accession>
<evidence type="ECO:0000313" key="2">
    <source>
        <dbReference type="Proteomes" id="UP000535415"/>
    </source>
</evidence>
<name>A0A7W9F0I9_9RHOB</name>
<sequence length="54" mass="6209">MLKQKLHQADADERTYNRTARTDDMELLIAAAEIDVTCAEWLFDHRTQAAWSAS</sequence>
<gene>
    <name evidence="1" type="ORF">FHS72_002905</name>
</gene>
<comment type="caution">
    <text evidence="1">The sequence shown here is derived from an EMBL/GenBank/DDBJ whole genome shotgun (WGS) entry which is preliminary data.</text>
</comment>
<dbReference type="Proteomes" id="UP000535415">
    <property type="component" value="Unassembled WGS sequence"/>
</dbReference>
<dbReference type="AlphaFoldDB" id="A0A7W9F0I9"/>
<dbReference type="EMBL" id="JACIJM010000009">
    <property type="protein sequence ID" value="MBB5723265.1"/>
    <property type="molecule type" value="Genomic_DNA"/>
</dbReference>
<proteinExistence type="predicted"/>
<protein>
    <submittedName>
        <fullName evidence="1">Uncharacterized protein</fullName>
    </submittedName>
</protein>
<reference evidence="1 2" key="1">
    <citation type="submission" date="2020-08" db="EMBL/GenBank/DDBJ databases">
        <title>Genomic Encyclopedia of Type Strains, Phase IV (KMG-IV): sequencing the most valuable type-strain genomes for metagenomic binning, comparative biology and taxonomic classification.</title>
        <authorList>
            <person name="Goeker M."/>
        </authorList>
    </citation>
    <scope>NUCLEOTIDE SEQUENCE [LARGE SCALE GENOMIC DNA]</scope>
    <source>
        <strain evidence="1 2">DSM 101064</strain>
    </source>
</reference>
<evidence type="ECO:0000313" key="1">
    <source>
        <dbReference type="EMBL" id="MBB5723265.1"/>
    </source>
</evidence>
<dbReference type="RefSeq" id="WP_183530320.1">
    <property type="nucleotide sequence ID" value="NZ_JACIJM010000009.1"/>
</dbReference>
<keyword evidence="2" id="KW-1185">Reference proteome</keyword>